<dbReference type="Proteomes" id="UP000476934">
    <property type="component" value="Unassembled WGS sequence"/>
</dbReference>
<protein>
    <submittedName>
        <fullName evidence="3">Response regulator</fullName>
    </submittedName>
</protein>
<dbReference type="Gene3D" id="3.20.20.70">
    <property type="entry name" value="Aldolase class I"/>
    <property type="match status" value="1"/>
</dbReference>
<feature type="domain" description="Response regulatory" evidence="2">
    <location>
        <begin position="1"/>
        <end position="105"/>
    </location>
</feature>
<dbReference type="GO" id="GO:0000160">
    <property type="term" value="P:phosphorelay signal transduction system"/>
    <property type="evidence" value="ECO:0007669"/>
    <property type="project" value="InterPro"/>
</dbReference>
<organism evidence="3 4">
    <name type="scientific">Heyndrickxia ginsengihumi</name>
    <dbReference type="NCBI Taxonomy" id="363870"/>
    <lineage>
        <taxon>Bacteria</taxon>
        <taxon>Bacillati</taxon>
        <taxon>Bacillota</taxon>
        <taxon>Bacilli</taxon>
        <taxon>Bacillales</taxon>
        <taxon>Bacillaceae</taxon>
        <taxon>Heyndrickxia</taxon>
    </lineage>
</organism>
<reference evidence="3 4" key="2">
    <citation type="submission" date="2020-03" db="EMBL/GenBank/DDBJ databases">
        <title>Bacillus aquiflavi sp. nov., isolated from yellow water of strong flavor Chinese baijiu in Yibin region of China.</title>
        <authorList>
            <person name="Xie J."/>
        </authorList>
    </citation>
    <scope>NUCLEOTIDE SEQUENCE [LARGE SCALE GENOMIC DNA]</scope>
    <source>
        <strain evidence="3 4">Gsoil 114</strain>
    </source>
</reference>
<dbReference type="AlphaFoldDB" id="A0A6M0PA80"/>
<proteinExistence type="predicted"/>
<comment type="caution">
    <text evidence="3">The sequence shown here is derived from an EMBL/GenBank/DDBJ whole genome shotgun (WGS) entry which is preliminary data.</text>
</comment>
<keyword evidence="4" id="KW-1185">Reference proteome</keyword>
<reference evidence="3 4" key="1">
    <citation type="submission" date="2020-02" db="EMBL/GenBank/DDBJ databases">
        <authorList>
            <person name="Feng H."/>
        </authorList>
    </citation>
    <scope>NUCLEOTIDE SEQUENCE [LARGE SCALE GENOMIC DNA]</scope>
    <source>
        <strain evidence="3 4">Gsoil 114</strain>
    </source>
</reference>
<dbReference type="InterPro" id="IPR011006">
    <property type="entry name" value="CheY-like_superfamily"/>
</dbReference>
<feature type="modified residue" description="4-aspartylphosphate" evidence="1">
    <location>
        <position position="41"/>
    </location>
</feature>
<gene>
    <name evidence="3" type="ORF">G4D61_12885</name>
</gene>
<evidence type="ECO:0000313" key="3">
    <source>
        <dbReference type="EMBL" id="NEY20849.1"/>
    </source>
</evidence>
<dbReference type="InterPro" id="IPR052048">
    <property type="entry name" value="ST_Response_Regulator"/>
</dbReference>
<name>A0A6M0PA80_9BACI</name>
<accession>A0A6M0PA80</accession>
<dbReference type="Pfam" id="PF00072">
    <property type="entry name" value="Response_reg"/>
    <property type="match status" value="1"/>
</dbReference>
<dbReference type="InterPro" id="IPR001789">
    <property type="entry name" value="Sig_transdc_resp-reg_receiver"/>
</dbReference>
<dbReference type="SMART" id="SM00448">
    <property type="entry name" value="REC"/>
    <property type="match status" value="1"/>
</dbReference>
<dbReference type="PROSITE" id="PS50110">
    <property type="entry name" value="RESPONSE_REGULATORY"/>
    <property type="match status" value="1"/>
</dbReference>
<dbReference type="EMBL" id="JAAIWK010000022">
    <property type="protein sequence ID" value="NEY20849.1"/>
    <property type="molecule type" value="Genomic_DNA"/>
</dbReference>
<dbReference type="InterPro" id="IPR013785">
    <property type="entry name" value="Aldolase_TIM"/>
</dbReference>
<evidence type="ECO:0000259" key="2">
    <source>
        <dbReference type="PROSITE" id="PS50110"/>
    </source>
</evidence>
<evidence type="ECO:0000313" key="4">
    <source>
        <dbReference type="Proteomes" id="UP000476934"/>
    </source>
</evidence>
<keyword evidence="1" id="KW-0597">Phosphoprotein</keyword>
<dbReference type="PANTHER" id="PTHR43228">
    <property type="entry name" value="TWO-COMPONENT RESPONSE REGULATOR"/>
    <property type="match status" value="1"/>
</dbReference>
<dbReference type="OrthoDB" id="9790669at2"/>
<dbReference type="SUPFAM" id="SSF52172">
    <property type="entry name" value="CheY-like"/>
    <property type="match status" value="1"/>
</dbReference>
<sequence>MRNYLKNLILKHCKYEFIEGSNGHDGIRLYKEHQPDITIMDITMPHLNGIAALTEIMKYDQHAKVIICSSLGEKTLLMEAIQLGAVDFIVKPYFNNLISVLNTLS</sequence>
<dbReference type="PANTHER" id="PTHR43228:SF1">
    <property type="entry name" value="TWO-COMPONENT RESPONSE REGULATOR ARR22"/>
    <property type="match status" value="1"/>
</dbReference>
<evidence type="ECO:0000256" key="1">
    <source>
        <dbReference type="PROSITE-ProRule" id="PRU00169"/>
    </source>
</evidence>